<protein>
    <recommendedName>
        <fullName evidence="4">Multidrug transporter</fullName>
    </recommendedName>
</protein>
<feature type="compositionally biased region" description="Basic and acidic residues" evidence="1">
    <location>
        <begin position="1"/>
        <end position="18"/>
    </location>
</feature>
<comment type="caution">
    <text evidence="2">The sequence shown here is derived from an EMBL/GenBank/DDBJ whole genome shotgun (WGS) entry which is preliminary data.</text>
</comment>
<dbReference type="EMBL" id="JBBYHV010000001">
    <property type="protein sequence ID" value="MEL1250611.1"/>
    <property type="molecule type" value="Genomic_DNA"/>
</dbReference>
<dbReference type="Proteomes" id="UP001497045">
    <property type="component" value="Unassembled WGS sequence"/>
</dbReference>
<gene>
    <name evidence="2" type="ORF">AAEO60_08010</name>
</gene>
<accession>A0ABU9IDX0</accession>
<dbReference type="RefSeq" id="WP_341673127.1">
    <property type="nucleotide sequence ID" value="NZ_JBBYHV010000001.1"/>
</dbReference>
<organism evidence="2 3">
    <name type="scientific">Aurantiacibacter gilvus</name>
    <dbReference type="NCBI Taxonomy" id="3139141"/>
    <lineage>
        <taxon>Bacteria</taxon>
        <taxon>Pseudomonadati</taxon>
        <taxon>Pseudomonadota</taxon>
        <taxon>Alphaproteobacteria</taxon>
        <taxon>Sphingomonadales</taxon>
        <taxon>Erythrobacteraceae</taxon>
        <taxon>Aurantiacibacter</taxon>
    </lineage>
</organism>
<name>A0ABU9IDX0_9SPHN</name>
<proteinExistence type="predicted"/>
<keyword evidence="3" id="KW-1185">Reference proteome</keyword>
<evidence type="ECO:0008006" key="4">
    <source>
        <dbReference type="Google" id="ProtNLM"/>
    </source>
</evidence>
<evidence type="ECO:0000313" key="3">
    <source>
        <dbReference type="Proteomes" id="UP001497045"/>
    </source>
</evidence>
<sequence>MSKTEDKTKPESADEKFKPANVADGSPGKGRHERNMKDVPRGSEGDRRRSSENRTD</sequence>
<feature type="compositionally biased region" description="Basic and acidic residues" evidence="1">
    <location>
        <begin position="33"/>
        <end position="56"/>
    </location>
</feature>
<evidence type="ECO:0000256" key="1">
    <source>
        <dbReference type="SAM" id="MobiDB-lite"/>
    </source>
</evidence>
<reference evidence="2 3" key="1">
    <citation type="submission" date="2024-04" db="EMBL/GenBank/DDBJ databases">
        <title>Aurantiacibacter sp. DGU6 16S ribosomal RNA gene Genome sequencing and assembly.</title>
        <authorList>
            <person name="Park S."/>
        </authorList>
    </citation>
    <scope>NUCLEOTIDE SEQUENCE [LARGE SCALE GENOMIC DNA]</scope>
    <source>
        <strain evidence="2 3">DGU6</strain>
    </source>
</reference>
<evidence type="ECO:0000313" key="2">
    <source>
        <dbReference type="EMBL" id="MEL1250611.1"/>
    </source>
</evidence>
<feature type="region of interest" description="Disordered" evidence="1">
    <location>
        <begin position="1"/>
        <end position="56"/>
    </location>
</feature>